<name>A7NLH9_ROSCS</name>
<dbReference type="Proteomes" id="UP000000263">
    <property type="component" value="Chromosome"/>
</dbReference>
<organism evidence="3 4">
    <name type="scientific">Roseiflexus castenholzii (strain DSM 13941 / HLO8)</name>
    <dbReference type="NCBI Taxonomy" id="383372"/>
    <lineage>
        <taxon>Bacteria</taxon>
        <taxon>Bacillati</taxon>
        <taxon>Chloroflexota</taxon>
        <taxon>Chloroflexia</taxon>
        <taxon>Chloroflexales</taxon>
        <taxon>Roseiflexineae</taxon>
        <taxon>Roseiflexaceae</taxon>
        <taxon>Roseiflexus</taxon>
    </lineage>
</organism>
<proteinExistence type="predicted"/>
<reference evidence="3 4" key="1">
    <citation type="submission" date="2007-08" db="EMBL/GenBank/DDBJ databases">
        <title>Complete sequence of Roseiflexus castenholzii DSM 13941.</title>
        <authorList>
            <consortium name="US DOE Joint Genome Institute"/>
            <person name="Copeland A."/>
            <person name="Lucas S."/>
            <person name="Lapidus A."/>
            <person name="Barry K."/>
            <person name="Glavina del Rio T."/>
            <person name="Dalin E."/>
            <person name="Tice H."/>
            <person name="Pitluck S."/>
            <person name="Thompson L.S."/>
            <person name="Brettin T."/>
            <person name="Bruce D."/>
            <person name="Detter J.C."/>
            <person name="Han C."/>
            <person name="Tapia R."/>
            <person name="Schmutz J."/>
            <person name="Larimer F."/>
            <person name="Land M."/>
            <person name="Hauser L."/>
            <person name="Kyrpides N."/>
            <person name="Mikhailova N."/>
            <person name="Bryant D.A."/>
            <person name="Hanada S."/>
            <person name="Tsukatani Y."/>
            <person name="Richardson P."/>
        </authorList>
    </citation>
    <scope>NUCLEOTIDE SEQUENCE [LARGE SCALE GENOMIC DNA]</scope>
    <source>
        <strain evidence="4">DSM 13941 / HLO8</strain>
    </source>
</reference>
<dbReference type="EMBL" id="CP000804">
    <property type="protein sequence ID" value="ABU58362.1"/>
    <property type="molecule type" value="Genomic_DNA"/>
</dbReference>
<dbReference type="HOGENOM" id="CLU_1293508_0_0_0"/>
<protein>
    <recommendedName>
        <fullName evidence="5">DUF4367 domain-containing protein</fullName>
    </recommendedName>
</protein>
<evidence type="ECO:0000256" key="2">
    <source>
        <dbReference type="SAM" id="SignalP"/>
    </source>
</evidence>
<feature type="chain" id="PRO_5002711552" description="DUF4367 domain-containing protein" evidence="2">
    <location>
        <begin position="38"/>
        <end position="242"/>
    </location>
</feature>
<evidence type="ECO:0000256" key="1">
    <source>
        <dbReference type="SAM" id="MobiDB-lite"/>
    </source>
</evidence>
<dbReference type="AlphaFoldDB" id="A7NLH9"/>
<gene>
    <name evidence="3" type="ordered locus">Rcas_2279</name>
</gene>
<evidence type="ECO:0008006" key="5">
    <source>
        <dbReference type="Google" id="ProtNLM"/>
    </source>
</evidence>
<evidence type="ECO:0000313" key="3">
    <source>
        <dbReference type="EMBL" id="ABU58362.1"/>
    </source>
</evidence>
<feature type="signal peptide" evidence="2">
    <location>
        <begin position="1"/>
        <end position="37"/>
    </location>
</feature>
<keyword evidence="4" id="KW-1185">Reference proteome</keyword>
<keyword evidence="2" id="KW-0732">Signal</keyword>
<sequence length="242" mass="25706">MAERRPRMKSMRRQVRTFTGRQLILGLLLALSVGCSAPSQSPEPTTEAAVEAQRVTPSIPSAPGVQPAPASPTTQVAPRPTPVGSASLDQGDPTRFVYRWPSFLPEGMRPSPDETRIAREDEVGDGDIGFYLVTFNGDTGKIVIGGGAVEPFSLSGTIERVSIGAYTARLVTQDDQTLVVVDDGAPGTLFVFGAGVARDDLLRVVASLAPIDPHEMRRRAGVEQAVTAAGGNALPPQYICRR</sequence>
<accession>A7NLH9</accession>
<evidence type="ECO:0000313" key="4">
    <source>
        <dbReference type="Proteomes" id="UP000000263"/>
    </source>
</evidence>
<dbReference type="PROSITE" id="PS51257">
    <property type="entry name" value="PROKAR_LIPOPROTEIN"/>
    <property type="match status" value="1"/>
</dbReference>
<feature type="region of interest" description="Disordered" evidence="1">
    <location>
        <begin position="58"/>
        <end position="90"/>
    </location>
</feature>
<dbReference type="KEGG" id="rca:Rcas_2279"/>